<feature type="domain" description="Chalcone/stilbene synthase C-terminal" evidence="5">
    <location>
        <begin position="229"/>
        <end position="354"/>
    </location>
</feature>
<gene>
    <name evidence="6" type="ORF">N177_3791</name>
</gene>
<protein>
    <submittedName>
        <fullName evidence="6">Chalcone synthase</fullName>
        <ecNumber evidence="6">2.3.1.74</ecNumber>
    </submittedName>
</protein>
<dbReference type="STRING" id="631454.N177_3791"/>
<dbReference type="InterPro" id="IPR012328">
    <property type="entry name" value="Chalcone/stilbene_synt_C"/>
</dbReference>
<dbReference type="PANTHER" id="PTHR11877">
    <property type="entry name" value="HYDROXYMETHYLGLUTARYL-COA SYNTHASE"/>
    <property type="match status" value="1"/>
</dbReference>
<sequence>MADAFVNRIATATPPNDVHQFFLDFARAQIGGNSMYRTLFERMAEKGGIRHRFSCIAPADDPSGPVVDVEGLFPRGSFPGTNKRMQIYEERAPQLAEAAVARLELGGDAKRVTHVIVTSCTGFSAPGLDLEIVARCGLDRSAERTIVGFMGCYAAISGLKLARHIVRSEPRSRVLLVNLELCTLHLKETKDIEQLLSFYLWGDGCAASLISAEATGIRLDSFRSFLAEDTSELMEWHVREDGFDMVLSGKVPGAIRHTLKERHGEILDGRRPEAIDLWAVHPGGRSVLDAVAKALKLDPGALSASRGVLRDYGNMSSATVMFVLKALMAQDRRGAHGCGMAFGPGLTAETMLFSTAA</sequence>
<organism evidence="6 7">
    <name type="scientific">Lutibaculum baratangense AMV1</name>
    <dbReference type="NCBI Taxonomy" id="631454"/>
    <lineage>
        <taxon>Bacteria</taxon>
        <taxon>Pseudomonadati</taxon>
        <taxon>Pseudomonadota</taxon>
        <taxon>Alphaproteobacteria</taxon>
        <taxon>Hyphomicrobiales</taxon>
        <taxon>Tepidamorphaceae</taxon>
        <taxon>Lutibaculum</taxon>
    </lineage>
</organism>
<comment type="similarity">
    <text evidence="1">Belongs to the thiolase-like superfamily. Chalcone/stilbene synthases family.</text>
</comment>
<evidence type="ECO:0000259" key="4">
    <source>
        <dbReference type="Pfam" id="PF00195"/>
    </source>
</evidence>
<feature type="domain" description="Chalcone/stilbene synthase N-terminal" evidence="4">
    <location>
        <begin position="5"/>
        <end position="213"/>
    </location>
</feature>
<dbReference type="InterPro" id="IPR016039">
    <property type="entry name" value="Thiolase-like"/>
</dbReference>
<dbReference type="InterPro" id="IPR001099">
    <property type="entry name" value="Chalcone/stilbene_synt_N"/>
</dbReference>
<dbReference type="CDD" id="cd00831">
    <property type="entry name" value="CHS_like"/>
    <property type="match status" value="1"/>
</dbReference>
<dbReference type="InterPro" id="IPR011141">
    <property type="entry name" value="Polyketide_synthase_type-III"/>
</dbReference>
<dbReference type="RefSeq" id="WP_023433900.1">
    <property type="nucleotide sequence ID" value="NZ_AWXZ01000040.1"/>
</dbReference>
<evidence type="ECO:0000259" key="5">
    <source>
        <dbReference type="Pfam" id="PF02797"/>
    </source>
</evidence>
<dbReference type="PANTHER" id="PTHR11877:SF46">
    <property type="entry name" value="TYPE III POLYKETIDE SYNTHASE A"/>
    <property type="match status" value="1"/>
</dbReference>
<dbReference type="GO" id="GO:0030639">
    <property type="term" value="P:polyketide biosynthetic process"/>
    <property type="evidence" value="ECO:0007669"/>
    <property type="project" value="TreeGrafter"/>
</dbReference>
<dbReference type="EMBL" id="AWXZ01000040">
    <property type="protein sequence ID" value="ESR22654.1"/>
    <property type="molecule type" value="Genomic_DNA"/>
</dbReference>
<dbReference type="Proteomes" id="UP000017819">
    <property type="component" value="Unassembled WGS sequence"/>
</dbReference>
<name>V4RB69_9HYPH</name>
<comment type="caution">
    <text evidence="6">The sequence shown here is derived from an EMBL/GenBank/DDBJ whole genome shotgun (WGS) entry which is preliminary data.</text>
</comment>
<dbReference type="PIRSF" id="PIRSF000451">
    <property type="entry name" value="PKS_III"/>
    <property type="match status" value="1"/>
</dbReference>
<evidence type="ECO:0000256" key="3">
    <source>
        <dbReference type="PIRSR" id="PIRSR000451-1"/>
    </source>
</evidence>
<reference evidence="6 7" key="1">
    <citation type="journal article" date="2014" name="Genome Announc.">
        <title>Draft Genome Sequence of Lutibaculum baratangense Strain AMV1T, Isolated from a Mud Volcano in Andamans, India.</title>
        <authorList>
            <person name="Singh A."/>
            <person name="Sreenivas A."/>
            <person name="Sathyanarayana Reddy G."/>
            <person name="Pinnaka A.K."/>
            <person name="Shivaji S."/>
        </authorList>
    </citation>
    <scope>NUCLEOTIDE SEQUENCE [LARGE SCALE GENOMIC DNA]</scope>
    <source>
        <strain evidence="6 7">AMV1</strain>
    </source>
</reference>
<dbReference type="AlphaFoldDB" id="V4RB69"/>
<dbReference type="PATRIC" id="fig|631454.5.peg.3744"/>
<accession>V4RB69</accession>
<dbReference type="SUPFAM" id="SSF53901">
    <property type="entry name" value="Thiolase-like"/>
    <property type="match status" value="1"/>
</dbReference>
<proteinExistence type="inferred from homology"/>
<dbReference type="OrthoDB" id="9786288at2"/>
<feature type="active site" description="Acyl-thioester intermediate" evidence="3">
    <location>
        <position position="152"/>
    </location>
</feature>
<evidence type="ECO:0000256" key="1">
    <source>
        <dbReference type="ARBA" id="ARBA00005531"/>
    </source>
</evidence>
<dbReference type="Pfam" id="PF02797">
    <property type="entry name" value="Chal_sti_synt_C"/>
    <property type="match status" value="1"/>
</dbReference>
<keyword evidence="6" id="KW-0012">Acyltransferase</keyword>
<dbReference type="EC" id="2.3.1.74" evidence="6"/>
<dbReference type="GO" id="GO:0016210">
    <property type="term" value="F:naringenin-chalcone synthase activity"/>
    <property type="evidence" value="ECO:0007669"/>
    <property type="project" value="UniProtKB-EC"/>
</dbReference>
<dbReference type="Gene3D" id="3.40.47.10">
    <property type="match status" value="2"/>
</dbReference>
<dbReference type="eggNOG" id="COG3424">
    <property type="taxonomic scope" value="Bacteria"/>
</dbReference>
<dbReference type="Pfam" id="PF00195">
    <property type="entry name" value="Chal_sti_synt_N"/>
    <property type="match status" value="1"/>
</dbReference>
<evidence type="ECO:0000313" key="7">
    <source>
        <dbReference type="Proteomes" id="UP000017819"/>
    </source>
</evidence>
<evidence type="ECO:0000256" key="2">
    <source>
        <dbReference type="ARBA" id="ARBA00022679"/>
    </source>
</evidence>
<evidence type="ECO:0000313" key="6">
    <source>
        <dbReference type="EMBL" id="ESR22654.1"/>
    </source>
</evidence>
<keyword evidence="2 6" id="KW-0808">Transferase</keyword>
<keyword evidence="7" id="KW-1185">Reference proteome</keyword>